<proteinExistence type="predicted"/>
<organism evidence="1 2">
    <name type="scientific">Chrysochromulina tobinii</name>
    <dbReference type="NCBI Taxonomy" id="1460289"/>
    <lineage>
        <taxon>Eukaryota</taxon>
        <taxon>Haptista</taxon>
        <taxon>Haptophyta</taxon>
        <taxon>Prymnesiophyceae</taxon>
        <taxon>Prymnesiales</taxon>
        <taxon>Chrysochromulinaceae</taxon>
        <taxon>Chrysochromulina</taxon>
    </lineage>
</organism>
<gene>
    <name evidence="1" type="ORF">Ctob_012717</name>
</gene>
<evidence type="ECO:0000313" key="1">
    <source>
        <dbReference type="EMBL" id="KOO35746.1"/>
    </source>
</evidence>
<protein>
    <submittedName>
        <fullName evidence="1">Uncharacterized protein</fullName>
    </submittedName>
</protein>
<dbReference type="AlphaFoldDB" id="A0A0M0KA72"/>
<dbReference type="EMBL" id="JWZX01000765">
    <property type="protein sequence ID" value="KOO35746.1"/>
    <property type="molecule type" value="Genomic_DNA"/>
</dbReference>
<comment type="caution">
    <text evidence="1">The sequence shown here is derived from an EMBL/GenBank/DDBJ whole genome shotgun (WGS) entry which is preliminary data.</text>
</comment>
<feature type="non-terminal residue" evidence="1">
    <location>
        <position position="53"/>
    </location>
</feature>
<evidence type="ECO:0000313" key="2">
    <source>
        <dbReference type="Proteomes" id="UP000037460"/>
    </source>
</evidence>
<dbReference type="Proteomes" id="UP000037460">
    <property type="component" value="Unassembled WGS sequence"/>
</dbReference>
<accession>A0A0M0KA72</accession>
<sequence>MLQSVRASGAWTGSRDAVHDMWAEGVESYVHLRVPHGVPFIRADQGPLRAVKQ</sequence>
<name>A0A0M0KA72_9EUKA</name>
<reference evidence="2" key="1">
    <citation type="journal article" date="2015" name="PLoS Genet.">
        <title>Genome Sequence and Transcriptome Analyses of Chrysochromulina tobin: Metabolic Tools for Enhanced Algal Fitness in the Prominent Order Prymnesiales (Haptophyceae).</title>
        <authorList>
            <person name="Hovde B.T."/>
            <person name="Deodato C.R."/>
            <person name="Hunsperger H.M."/>
            <person name="Ryken S.A."/>
            <person name="Yost W."/>
            <person name="Jha R.K."/>
            <person name="Patterson J."/>
            <person name="Monnat R.J. Jr."/>
            <person name="Barlow S.B."/>
            <person name="Starkenburg S.R."/>
            <person name="Cattolico R.A."/>
        </authorList>
    </citation>
    <scope>NUCLEOTIDE SEQUENCE</scope>
    <source>
        <strain evidence="2">CCMP291</strain>
    </source>
</reference>
<keyword evidence="2" id="KW-1185">Reference proteome</keyword>